<dbReference type="Proteomes" id="UP001500325">
    <property type="component" value="Unassembled WGS sequence"/>
</dbReference>
<keyword evidence="4" id="KW-0411">Iron-sulfur</keyword>
<organism evidence="6 7">
    <name type="scientific">Pseudonocardia yuanmonensis</name>
    <dbReference type="NCBI Taxonomy" id="1095914"/>
    <lineage>
        <taxon>Bacteria</taxon>
        <taxon>Bacillati</taxon>
        <taxon>Actinomycetota</taxon>
        <taxon>Actinomycetes</taxon>
        <taxon>Pseudonocardiales</taxon>
        <taxon>Pseudonocardiaceae</taxon>
        <taxon>Pseudonocardia</taxon>
    </lineage>
</organism>
<evidence type="ECO:0000313" key="6">
    <source>
        <dbReference type="EMBL" id="GAA4689083.1"/>
    </source>
</evidence>
<comment type="caution">
    <text evidence="6">The sequence shown here is derived from an EMBL/GenBank/DDBJ whole genome shotgun (WGS) entry which is preliminary data.</text>
</comment>
<accession>A0ABP8WGL6</accession>
<dbReference type="PANTHER" id="PTHR21496">
    <property type="entry name" value="FERREDOXIN-RELATED"/>
    <property type="match status" value="1"/>
</dbReference>
<dbReference type="Pfam" id="PF00355">
    <property type="entry name" value="Rieske"/>
    <property type="match status" value="1"/>
</dbReference>
<keyword evidence="2" id="KW-0479">Metal-binding</keyword>
<keyword evidence="7" id="KW-1185">Reference proteome</keyword>
<evidence type="ECO:0000256" key="3">
    <source>
        <dbReference type="ARBA" id="ARBA00023004"/>
    </source>
</evidence>
<evidence type="ECO:0000256" key="4">
    <source>
        <dbReference type="ARBA" id="ARBA00023014"/>
    </source>
</evidence>
<dbReference type="RefSeq" id="WP_345380754.1">
    <property type="nucleotide sequence ID" value="NZ_BAABIC010000007.1"/>
</dbReference>
<reference evidence="7" key="1">
    <citation type="journal article" date="2019" name="Int. J. Syst. Evol. Microbiol.">
        <title>The Global Catalogue of Microorganisms (GCM) 10K type strain sequencing project: providing services to taxonomists for standard genome sequencing and annotation.</title>
        <authorList>
            <consortium name="The Broad Institute Genomics Platform"/>
            <consortium name="The Broad Institute Genome Sequencing Center for Infectious Disease"/>
            <person name="Wu L."/>
            <person name="Ma J."/>
        </authorList>
    </citation>
    <scope>NUCLEOTIDE SEQUENCE [LARGE SCALE GENOMIC DNA]</scope>
    <source>
        <strain evidence="7">JCM 18055</strain>
    </source>
</reference>
<sequence length="111" mass="11699">MAREVVAALDELAVGDTVQVELAEPICLVRLGEADVRAIHDVCSHQGQPLHEGAVEDDTLVCAAHAARFDLSTGESVGIPEVAAVPVYRCVVENGEILVDLDDQLNSAEPA</sequence>
<evidence type="ECO:0000256" key="2">
    <source>
        <dbReference type="ARBA" id="ARBA00022723"/>
    </source>
</evidence>
<dbReference type="SUPFAM" id="SSF50022">
    <property type="entry name" value="ISP domain"/>
    <property type="match status" value="1"/>
</dbReference>
<dbReference type="EMBL" id="BAABIC010000007">
    <property type="protein sequence ID" value="GAA4689083.1"/>
    <property type="molecule type" value="Genomic_DNA"/>
</dbReference>
<proteinExistence type="predicted"/>
<evidence type="ECO:0000256" key="1">
    <source>
        <dbReference type="ARBA" id="ARBA00022714"/>
    </source>
</evidence>
<dbReference type="InterPro" id="IPR036922">
    <property type="entry name" value="Rieske_2Fe-2S_sf"/>
</dbReference>
<evidence type="ECO:0000259" key="5">
    <source>
        <dbReference type="PROSITE" id="PS51296"/>
    </source>
</evidence>
<dbReference type="Gene3D" id="2.102.10.10">
    <property type="entry name" value="Rieske [2Fe-2S] iron-sulphur domain"/>
    <property type="match status" value="1"/>
</dbReference>
<gene>
    <name evidence="6" type="ORF">GCM10023215_26570</name>
</gene>
<feature type="domain" description="Rieske" evidence="5">
    <location>
        <begin position="3"/>
        <end position="99"/>
    </location>
</feature>
<dbReference type="PROSITE" id="PS51296">
    <property type="entry name" value="RIESKE"/>
    <property type="match status" value="1"/>
</dbReference>
<dbReference type="InterPro" id="IPR017941">
    <property type="entry name" value="Rieske_2Fe-2S"/>
</dbReference>
<name>A0ABP8WGL6_9PSEU</name>
<dbReference type="PANTHER" id="PTHR21496:SF23">
    <property type="entry name" value="3-PHENYLPROPIONATE_CINNAMIC ACID DIOXYGENASE FERREDOXIN SUBUNIT"/>
    <property type="match status" value="1"/>
</dbReference>
<keyword evidence="1" id="KW-0001">2Fe-2S</keyword>
<evidence type="ECO:0000313" key="7">
    <source>
        <dbReference type="Proteomes" id="UP001500325"/>
    </source>
</evidence>
<protein>
    <submittedName>
        <fullName evidence="6">Non-heme iron oxygenase ferredoxin subunit</fullName>
    </submittedName>
</protein>
<keyword evidence="3" id="KW-0408">Iron</keyword>